<accession>A0A446CL56</accession>
<dbReference type="Proteomes" id="UP000289184">
    <property type="component" value="Unassembled WGS sequence"/>
</dbReference>
<organism evidence="1 2">
    <name type="scientific">Achromobacter agilis</name>
    <dbReference type="NCBI Taxonomy" id="1353888"/>
    <lineage>
        <taxon>Bacteria</taxon>
        <taxon>Pseudomonadati</taxon>
        <taxon>Pseudomonadota</taxon>
        <taxon>Betaproteobacteria</taxon>
        <taxon>Burkholderiales</taxon>
        <taxon>Alcaligenaceae</taxon>
        <taxon>Achromobacter</taxon>
    </lineage>
</organism>
<name>A0A446CL56_9BURK</name>
<gene>
    <name evidence="1" type="ORF">AGI3411_03683</name>
</gene>
<reference evidence="1 2" key="1">
    <citation type="submission" date="2018-07" db="EMBL/GenBank/DDBJ databases">
        <authorList>
            <person name="Peeters C."/>
        </authorList>
    </citation>
    <scope>NUCLEOTIDE SEQUENCE [LARGE SCALE GENOMIC DNA]</scope>
    <source>
        <strain evidence="1 2">LMG 3411</strain>
    </source>
</reference>
<proteinExistence type="predicted"/>
<evidence type="ECO:0000313" key="2">
    <source>
        <dbReference type="Proteomes" id="UP000289184"/>
    </source>
</evidence>
<dbReference type="EMBL" id="UFQB01000016">
    <property type="protein sequence ID" value="SSW68493.1"/>
    <property type="molecule type" value="Genomic_DNA"/>
</dbReference>
<protein>
    <submittedName>
        <fullName evidence="1">Uncharacterized protein</fullName>
    </submittedName>
</protein>
<keyword evidence="2" id="KW-1185">Reference proteome</keyword>
<dbReference type="AlphaFoldDB" id="A0A446CL56"/>
<evidence type="ECO:0000313" key="1">
    <source>
        <dbReference type="EMBL" id="SSW68493.1"/>
    </source>
</evidence>
<sequence length="95" mass="10304">MQAAILKSGRTAPYSKSVHTAKTHSAALAATGRMRLSVVSAVHGVAKSTIQIWIAQDRSPEPVANYPRVQSMTRGRCAALADRPWRAAYQKDDGR</sequence>